<reference evidence="1 2" key="1">
    <citation type="submission" date="2022-01" db="EMBL/GenBank/DDBJ databases">
        <title>Octadecabacter sp. nov., isolated from a marine alga.</title>
        <authorList>
            <person name="Jin M.S."/>
            <person name="Kim H.M."/>
            <person name="Han D.M."/>
            <person name="Jung J.J."/>
            <person name="Jeon C.O."/>
        </authorList>
    </citation>
    <scope>NUCLEOTIDE SEQUENCE [LARGE SCALE GENOMIC DNA]</scope>
    <source>
        <strain evidence="1 2">G9-8</strain>
    </source>
</reference>
<dbReference type="EMBL" id="JAKGAQ010000001">
    <property type="protein sequence ID" value="MCF2870312.1"/>
    <property type="molecule type" value="Genomic_DNA"/>
</dbReference>
<keyword evidence="2" id="KW-1185">Reference proteome</keyword>
<comment type="caution">
    <text evidence="1">The sequence shown here is derived from an EMBL/GenBank/DDBJ whole genome shotgun (WGS) entry which is preliminary data.</text>
</comment>
<evidence type="ECO:0000313" key="1">
    <source>
        <dbReference type="EMBL" id="MCF2870312.1"/>
    </source>
</evidence>
<gene>
    <name evidence="1" type="ORF">L0664_04465</name>
</gene>
<dbReference type="Proteomes" id="UP001200557">
    <property type="component" value="Unassembled WGS sequence"/>
</dbReference>
<organism evidence="1 2">
    <name type="scientific">Octadecabacter dasysiphoniae</name>
    <dbReference type="NCBI Taxonomy" id="2909341"/>
    <lineage>
        <taxon>Bacteria</taxon>
        <taxon>Pseudomonadati</taxon>
        <taxon>Pseudomonadota</taxon>
        <taxon>Alphaproteobacteria</taxon>
        <taxon>Rhodobacterales</taxon>
        <taxon>Roseobacteraceae</taxon>
        <taxon>Octadecabacter</taxon>
    </lineage>
</organism>
<protein>
    <submittedName>
        <fullName evidence="1">Uncharacterized protein</fullName>
    </submittedName>
</protein>
<sequence>MTTAQKERLRAAQIIAALGNQEGLHPNYSKARCEAYFEAQGWQMPGDFAAYVTGGKQSDANFPAPQVIELPF</sequence>
<evidence type="ECO:0000313" key="2">
    <source>
        <dbReference type="Proteomes" id="UP001200557"/>
    </source>
</evidence>
<accession>A0ABS9CSW3</accession>
<proteinExistence type="predicted"/>
<name>A0ABS9CSW3_9RHOB</name>
<dbReference type="RefSeq" id="WP_235224417.1">
    <property type="nucleotide sequence ID" value="NZ_JAKGAQ010000001.1"/>
</dbReference>